<feature type="compositionally biased region" description="Basic and acidic residues" evidence="1">
    <location>
        <begin position="123"/>
        <end position="136"/>
    </location>
</feature>
<evidence type="ECO:0000256" key="1">
    <source>
        <dbReference type="SAM" id="MobiDB-lite"/>
    </source>
</evidence>
<protein>
    <submittedName>
        <fullName evidence="2">Uncharacterized protein</fullName>
    </submittedName>
</protein>
<keyword evidence="3" id="KW-1185">Reference proteome</keyword>
<comment type="caution">
    <text evidence="2">The sequence shown here is derived from an EMBL/GenBank/DDBJ whole genome shotgun (WGS) entry which is preliminary data.</text>
</comment>
<feature type="region of interest" description="Disordered" evidence="1">
    <location>
        <begin position="102"/>
        <end position="176"/>
    </location>
</feature>
<gene>
    <name evidence="2" type="ORF">PR048_005882</name>
</gene>
<dbReference type="Proteomes" id="UP001159363">
    <property type="component" value="Chromosome 2"/>
</dbReference>
<evidence type="ECO:0000313" key="2">
    <source>
        <dbReference type="EMBL" id="KAJ8893291.1"/>
    </source>
</evidence>
<name>A0ABQ9I9G8_9NEOP</name>
<proteinExistence type="predicted"/>
<accession>A0ABQ9I9G8</accession>
<feature type="compositionally biased region" description="Basic and acidic residues" evidence="1">
    <location>
        <begin position="102"/>
        <end position="114"/>
    </location>
</feature>
<evidence type="ECO:0000313" key="3">
    <source>
        <dbReference type="Proteomes" id="UP001159363"/>
    </source>
</evidence>
<feature type="compositionally biased region" description="Polar residues" evidence="1">
    <location>
        <begin position="149"/>
        <end position="165"/>
    </location>
</feature>
<dbReference type="EMBL" id="JARBHB010000002">
    <property type="protein sequence ID" value="KAJ8893291.1"/>
    <property type="molecule type" value="Genomic_DNA"/>
</dbReference>
<organism evidence="2 3">
    <name type="scientific">Dryococelus australis</name>
    <dbReference type="NCBI Taxonomy" id="614101"/>
    <lineage>
        <taxon>Eukaryota</taxon>
        <taxon>Metazoa</taxon>
        <taxon>Ecdysozoa</taxon>
        <taxon>Arthropoda</taxon>
        <taxon>Hexapoda</taxon>
        <taxon>Insecta</taxon>
        <taxon>Pterygota</taxon>
        <taxon>Neoptera</taxon>
        <taxon>Polyneoptera</taxon>
        <taxon>Phasmatodea</taxon>
        <taxon>Verophasmatodea</taxon>
        <taxon>Anareolatae</taxon>
        <taxon>Phasmatidae</taxon>
        <taxon>Eurycanthinae</taxon>
        <taxon>Dryococelus</taxon>
    </lineage>
</organism>
<sequence>MYHPGKGKTLDVHLPEVYDKSRHPSPPLSYEEYIAMVLYQLLEGTLEFDRIEKLQKAQFSRDSDRNNLQMNYHHCTKIMHIHPTDQHSSGRELPRDRQSYLDRRNNWGRDRQDNSKGLPARSDGYRLDGERKEREKKQRRRSLPCQPAYSGSFSQENARNNGRNSPPSPRQYDGARENKARTGNNLQDLTHHGQGNSNGKWTDVFGLDKLPLLPVSMPDVTTSAEKTKEDLINFVRRRLFGRREEKQK</sequence>
<reference evidence="2 3" key="1">
    <citation type="submission" date="2023-02" db="EMBL/GenBank/DDBJ databases">
        <title>LHISI_Scaffold_Assembly.</title>
        <authorList>
            <person name="Stuart O.P."/>
            <person name="Cleave R."/>
            <person name="Magrath M.J.L."/>
            <person name="Mikheyev A.S."/>
        </authorList>
    </citation>
    <scope>NUCLEOTIDE SEQUENCE [LARGE SCALE GENOMIC DNA]</scope>
    <source>
        <strain evidence="2">Daus_M_001</strain>
        <tissue evidence="2">Leg muscle</tissue>
    </source>
</reference>